<keyword evidence="2" id="KW-1185">Reference proteome</keyword>
<dbReference type="Proteomes" id="UP000436088">
    <property type="component" value="Unassembled WGS sequence"/>
</dbReference>
<protein>
    <submittedName>
        <fullName evidence="1">Mechanosensitive ion channel domain-containing protein isoform 1</fullName>
    </submittedName>
</protein>
<evidence type="ECO:0000313" key="1">
    <source>
        <dbReference type="EMBL" id="KAE8724721.1"/>
    </source>
</evidence>
<gene>
    <name evidence="1" type="ORF">F3Y22_tig00009942pilonHSYRG00155</name>
</gene>
<evidence type="ECO:0000313" key="2">
    <source>
        <dbReference type="Proteomes" id="UP000436088"/>
    </source>
</evidence>
<dbReference type="EMBL" id="VEPZ02000454">
    <property type="protein sequence ID" value="KAE8724721.1"/>
    <property type="molecule type" value="Genomic_DNA"/>
</dbReference>
<proteinExistence type="predicted"/>
<sequence>MEAKASPKREFRQLRTRNQKALRSSLSEVIAKANNGGSAVVSHVDDGFEGEDRCEEARFEADAGKINAGCRGNKVSVNYPPSPSVEERLNLLRRKHLMKAANAAMKSRRCWRPELQSIPEE</sequence>
<dbReference type="AlphaFoldDB" id="A0A6A3CA66"/>
<name>A0A6A3CA66_HIBSY</name>
<accession>A0A6A3CA66</accession>
<reference evidence="1" key="1">
    <citation type="submission" date="2019-09" db="EMBL/GenBank/DDBJ databases">
        <title>Draft genome information of white flower Hibiscus syriacus.</title>
        <authorList>
            <person name="Kim Y.-M."/>
        </authorList>
    </citation>
    <scope>NUCLEOTIDE SEQUENCE [LARGE SCALE GENOMIC DNA]</scope>
    <source>
        <strain evidence="1">YM2019G1</strain>
    </source>
</reference>
<comment type="caution">
    <text evidence="1">The sequence shown here is derived from an EMBL/GenBank/DDBJ whole genome shotgun (WGS) entry which is preliminary data.</text>
</comment>
<organism evidence="1 2">
    <name type="scientific">Hibiscus syriacus</name>
    <name type="common">Rose of Sharon</name>
    <dbReference type="NCBI Taxonomy" id="106335"/>
    <lineage>
        <taxon>Eukaryota</taxon>
        <taxon>Viridiplantae</taxon>
        <taxon>Streptophyta</taxon>
        <taxon>Embryophyta</taxon>
        <taxon>Tracheophyta</taxon>
        <taxon>Spermatophyta</taxon>
        <taxon>Magnoliopsida</taxon>
        <taxon>eudicotyledons</taxon>
        <taxon>Gunneridae</taxon>
        <taxon>Pentapetalae</taxon>
        <taxon>rosids</taxon>
        <taxon>malvids</taxon>
        <taxon>Malvales</taxon>
        <taxon>Malvaceae</taxon>
        <taxon>Malvoideae</taxon>
        <taxon>Hibiscus</taxon>
    </lineage>
</organism>